<dbReference type="Gene3D" id="3.40.50.300">
    <property type="entry name" value="P-loop containing nucleotide triphosphate hydrolases"/>
    <property type="match status" value="1"/>
</dbReference>
<dbReference type="eggNOG" id="COG1121">
    <property type="taxonomic scope" value="Bacteria"/>
</dbReference>
<dbReference type="SMART" id="SM00382">
    <property type="entry name" value="AAA"/>
    <property type="match status" value="1"/>
</dbReference>
<comment type="similarity">
    <text evidence="1">Belongs to the ABC transporter superfamily.</text>
</comment>
<dbReference type="InterPro" id="IPR003593">
    <property type="entry name" value="AAA+_ATPase"/>
</dbReference>
<keyword evidence="4" id="KW-0067">ATP-binding</keyword>
<keyword evidence="2" id="KW-0813">Transport</keyword>
<evidence type="ECO:0000256" key="3">
    <source>
        <dbReference type="ARBA" id="ARBA00022741"/>
    </source>
</evidence>
<feature type="domain" description="ABC transporter" evidence="5">
    <location>
        <begin position="8"/>
        <end position="233"/>
    </location>
</feature>
<dbReference type="GO" id="GO:0005524">
    <property type="term" value="F:ATP binding"/>
    <property type="evidence" value="ECO:0007669"/>
    <property type="project" value="UniProtKB-KW"/>
</dbReference>
<dbReference type="SUPFAM" id="SSF52540">
    <property type="entry name" value="P-loop containing nucleoside triphosphate hydrolases"/>
    <property type="match status" value="1"/>
</dbReference>
<protein>
    <submittedName>
        <fullName evidence="6">ABC transporter related</fullName>
    </submittedName>
</protein>
<dbReference type="InterPro" id="IPR050153">
    <property type="entry name" value="Metal_Ion_Import_ABC"/>
</dbReference>
<dbReference type="PROSITE" id="PS50893">
    <property type="entry name" value="ABC_TRANSPORTER_2"/>
    <property type="match status" value="1"/>
</dbReference>
<dbReference type="EMBL" id="CP001634">
    <property type="protein sequence ID" value="ACR78874.1"/>
    <property type="molecule type" value="Genomic_DNA"/>
</dbReference>
<dbReference type="Proteomes" id="UP000002382">
    <property type="component" value="Chromosome"/>
</dbReference>
<dbReference type="STRING" id="521045.Kole_0148"/>
<dbReference type="HOGENOM" id="CLU_000604_1_11_0"/>
<dbReference type="GO" id="GO:0016887">
    <property type="term" value="F:ATP hydrolysis activity"/>
    <property type="evidence" value="ECO:0007669"/>
    <property type="project" value="InterPro"/>
</dbReference>
<dbReference type="RefSeq" id="WP_012744662.1">
    <property type="nucleotide sequence ID" value="NC_012785.1"/>
</dbReference>
<dbReference type="OrthoDB" id="9806726at2"/>
<keyword evidence="7" id="KW-1185">Reference proteome</keyword>
<proteinExistence type="inferred from homology"/>
<evidence type="ECO:0000259" key="5">
    <source>
        <dbReference type="PROSITE" id="PS50893"/>
    </source>
</evidence>
<dbReference type="InterPro" id="IPR027417">
    <property type="entry name" value="P-loop_NTPase"/>
</dbReference>
<dbReference type="PANTHER" id="PTHR42734">
    <property type="entry name" value="METAL TRANSPORT SYSTEM ATP-BINDING PROTEIN TM_0124-RELATED"/>
    <property type="match status" value="1"/>
</dbReference>
<dbReference type="CDD" id="cd03235">
    <property type="entry name" value="ABC_Metallic_Cations"/>
    <property type="match status" value="1"/>
</dbReference>
<name>C5CIE0_KOSOT</name>
<evidence type="ECO:0000256" key="2">
    <source>
        <dbReference type="ARBA" id="ARBA00022448"/>
    </source>
</evidence>
<dbReference type="AlphaFoldDB" id="C5CIE0"/>
<reference evidence="6 7" key="2">
    <citation type="journal article" date="2011" name="J. Bacteriol.">
        <title>Genome Sequence of Kosmotoga olearia Strain TBF 19.5.1, a Thermophilic Bacterium with a Wide Growth Temperature Range, Isolated from the Troll B Oil Platform in the North Sea.</title>
        <authorList>
            <person name="Swithers K.S."/>
            <person name="Dipippo J.L."/>
            <person name="Bruce D.C."/>
            <person name="Detter C."/>
            <person name="Tapia R."/>
            <person name="Han S."/>
            <person name="Goodwin L.A."/>
            <person name="Han J."/>
            <person name="Woyke T."/>
            <person name="Pitluck S."/>
            <person name="Pennacchio L."/>
            <person name="Nolan M."/>
            <person name="Mikhailova N."/>
            <person name="Land M.L."/>
            <person name="Nesbo C.L."/>
            <person name="Gogarten J.P."/>
            <person name="Noll K.M."/>
        </authorList>
    </citation>
    <scope>NUCLEOTIDE SEQUENCE [LARGE SCALE GENOMIC DNA]</scope>
    <source>
        <strain evidence="7">ATCC BAA-1733 / DSM 21960 / TBF 19.5.1</strain>
    </source>
</reference>
<evidence type="ECO:0000256" key="4">
    <source>
        <dbReference type="ARBA" id="ARBA00022840"/>
    </source>
</evidence>
<keyword evidence="3" id="KW-0547">Nucleotide-binding</keyword>
<dbReference type="FunFam" id="3.40.50.300:FF:000134">
    <property type="entry name" value="Iron-enterobactin ABC transporter ATP-binding protein"/>
    <property type="match status" value="1"/>
</dbReference>
<dbReference type="InterPro" id="IPR003439">
    <property type="entry name" value="ABC_transporter-like_ATP-bd"/>
</dbReference>
<evidence type="ECO:0000313" key="7">
    <source>
        <dbReference type="Proteomes" id="UP000002382"/>
    </source>
</evidence>
<evidence type="ECO:0000256" key="1">
    <source>
        <dbReference type="ARBA" id="ARBA00005417"/>
    </source>
</evidence>
<dbReference type="Pfam" id="PF00005">
    <property type="entry name" value="ABC_tran"/>
    <property type="match status" value="1"/>
</dbReference>
<reference evidence="6 7" key="1">
    <citation type="submission" date="2009-06" db="EMBL/GenBank/DDBJ databases">
        <title>Complete sequence of Thermotogales bacterium TBF 19.5.1.</title>
        <authorList>
            <consortium name="US DOE Joint Genome Institute"/>
            <person name="Lucas S."/>
            <person name="Copeland A."/>
            <person name="Lapidus A."/>
            <person name="Glavina del Rio T."/>
            <person name="Tice H."/>
            <person name="Bruce D."/>
            <person name="Goodwin L."/>
            <person name="Pitluck S."/>
            <person name="Chertkov O."/>
            <person name="Brettin T."/>
            <person name="Detter J.C."/>
            <person name="Han C."/>
            <person name="Schmutz J."/>
            <person name="Larimer F."/>
            <person name="Land M."/>
            <person name="Hauser L."/>
            <person name="Kyrpides N."/>
            <person name="Ovchinnikova G."/>
            <person name="Noll K."/>
        </authorList>
    </citation>
    <scope>NUCLEOTIDE SEQUENCE [LARGE SCALE GENOMIC DNA]</scope>
    <source>
        <strain evidence="7">ATCC BAA-1733 / DSM 21960 / TBF 19.5.1</strain>
    </source>
</reference>
<gene>
    <name evidence="6" type="ordered locus">Kole_0148</name>
</gene>
<dbReference type="PANTHER" id="PTHR42734:SF17">
    <property type="entry name" value="METAL TRANSPORT SYSTEM ATP-BINDING PROTEIN TM_0124-RELATED"/>
    <property type="match status" value="1"/>
</dbReference>
<accession>C5CIE0</accession>
<sequence>MVQDRIILKVENLSFKTGDHYILRNISFEMEQGSFVGIIGPNGAGKSTLVKAIVGDLEGYTGEITVNGRIGYLPQQEKIDREFPITVKEVAAMGLYPKRGLFKKYTREDWEQVKKTLKAVGIVHLENRKIGVLSGGEHQRLMLARALLMEPDLLILDEPEAGVDEMGKASFYELLEEFRNKQGISILMVSHDIGMVFDSCDKVMCLNKTLHCYRESADISPDEIRRIFSMDFDILIRGKRHYHKEHDKK</sequence>
<evidence type="ECO:0000313" key="6">
    <source>
        <dbReference type="EMBL" id="ACR78874.1"/>
    </source>
</evidence>
<organism evidence="6 7">
    <name type="scientific">Kosmotoga olearia (strain ATCC BAA-1733 / DSM 21960 / TBF 19.5.1)</name>
    <dbReference type="NCBI Taxonomy" id="521045"/>
    <lineage>
        <taxon>Bacteria</taxon>
        <taxon>Thermotogati</taxon>
        <taxon>Thermotogota</taxon>
        <taxon>Thermotogae</taxon>
        <taxon>Kosmotogales</taxon>
        <taxon>Kosmotogaceae</taxon>
        <taxon>Kosmotoga</taxon>
    </lineage>
</organism>
<dbReference type="KEGG" id="kol:Kole_0148"/>